<keyword evidence="3" id="KW-1185">Reference proteome</keyword>
<sequence>MQIENFGSQREQYIVFQLAKKKFGVSITQTREIISAKELTYVPDSPDFVKGIINLRGAVVPVIDLHLRLDIEADKGQQSKKIIIIELDSLTAGMLVDDVEEIKGLMKEEISILPKIAKKIDSNYIEGVARTEAEEELLLLLDLNNVLTKQQKETLRSVEEESTAQEVQN</sequence>
<dbReference type="Gene3D" id="2.40.50.180">
    <property type="entry name" value="CheA-289, Domain 4"/>
    <property type="match status" value="1"/>
</dbReference>
<dbReference type="AlphaFoldDB" id="A0AAW4X093"/>
<dbReference type="PROSITE" id="PS50851">
    <property type="entry name" value="CHEW"/>
    <property type="match status" value="1"/>
</dbReference>
<dbReference type="PANTHER" id="PTHR22617:SF23">
    <property type="entry name" value="CHEMOTAXIS PROTEIN CHEW"/>
    <property type="match status" value="1"/>
</dbReference>
<gene>
    <name evidence="2" type="ORF">LJ207_07760</name>
</gene>
<protein>
    <submittedName>
        <fullName evidence="2">Chemotaxis protein CheW</fullName>
    </submittedName>
</protein>
<dbReference type="SUPFAM" id="SSF50341">
    <property type="entry name" value="CheW-like"/>
    <property type="match status" value="1"/>
</dbReference>
<dbReference type="InterPro" id="IPR002545">
    <property type="entry name" value="CheW-lke_dom"/>
</dbReference>
<dbReference type="GO" id="GO:0006935">
    <property type="term" value="P:chemotaxis"/>
    <property type="evidence" value="ECO:0007669"/>
    <property type="project" value="InterPro"/>
</dbReference>
<dbReference type="InterPro" id="IPR036061">
    <property type="entry name" value="CheW-like_dom_sf"/>
</dbReference>
<evidence type="ECO:0000259" key="1">
    <source>
        <dbReference type="PROSITE" id="PS50851"/>
    </source>
</evidence>
<dbReference type="InterPro" id="IPR039315">
    <property type="entry name" value="CheW"/>
</dbReference>
<dbReference type="RefSeq" id="WP_229345805.1">
    <property type="nucleotide sequence ID" value="NZ_JAJFAT010000009.1"/>
</dbReference>
<organism evidence="2 3">
    <name type="scientific">Halanaerobium polyolivorans</name>
    <dbReference type="NCBI Taxonomy" id="2886943"/>
    <lineage>
        <taxon>Bacteria</taxon>
        <taxon>Bacillati</taxon>
        <taxon>Bacillota</taxon>
        <taxon>Clostridia</taxon>
        <taxon>Halanaerobiales</taxon>
        <taxon>Halanaerobiaceae</taxon>
        <taxon>Halanaerobium</taxon>
    </lineage>
</organism>
<dbReference type="Pfam" id="PF01584">
    <property type="entry name" value="CheW"/>
    <property type="match status" value="1"/>
</dbReference>
<dbReference type="SMART" id="SM00260">
    <property type="entry name" value="CheW"/>
    <property type="match status" value="1"/>
</dbReference>
<dbReference type="GO" id="GO:0007165">
    <property type="term" value="P:signal transduction"/>
    <property type="evidence" value="ECO:0007669"/>
    <property type="project" value="InterPro"/>
</dbReference>
<feature type="domain" description="CheW-like" evidence="1">
    <location>
        <begin position="10"/>
        <end position="152"/>
    </location>
</feature>
<dbReference type="PANTHER" id="PTHR22617">
    <property type="entry name" value="CHEMOTAXIS SENSOR HISTIDINE KINASE-RELATED"/>
    <property type="match status" value="1"/>
</dbReference>
<dbReference type="GO" id="GO:0005829">
    <property type="term" value="C:cytosol"/>
    <property type="evidence" value="ECO:0007669"/>
    <property type="project" value="TreeGrafter"/>
</dbReference>
<comment type="caution">
    <text evidence="2">The sequence shown here is derived from an EMBL/GenBank/DDBJ whole genome shotgun (WGS) entry which is preliminary data.</text>
</comment>
<dbReference type="EMBL" id="JAJFAT010000009">
    <property type="protein sequence ID" value="MCC3145217.1"/>
    <property type="molecule type" value="Genomic_DNA"/>
</dbReference>
<proteinExistence type="predicted"/>
<dbReference type="Proteomes" id="UP001199296">
    <property type="component" value="Unassembled WGS sequence"/>
</dbReference>
<evidence type="ECO:0000313" key="2">
    <source>
        <dbReference type="EMBL" id="MCC3145217.1"/>
    </source>
</evidence>
<accession>A0AAW4X093</accession>
<reference evidence="2 3" key="1">
    <citation type="submission" date="2021-10" db="EMBL/GenBank/DDBJ databases">
        <authorList>
            <person name="Grouzdev D.S."/>
            <person name="Pantiukh K.S."/>
            <person name="Krutkina M.S."/>
        </authorList>
    </citation>
    <scope>NUCLEOTIDE SEQUENCE [LARGE SCALE GENOMIC DNA]</scope>
    <source>
        <strain evidence="2 3">Z-7514</strain>
    </source>
</reference>
<evidence type="ECO:0000313" key="3">
    <source>
        <dbReference type="Proteomes" id="UP001199296"/>
    </source>
</evidence>
<name>A0AAW4X093_9FIRM</name>
<dbReference type="Gene3D" id="2.30.30.40">
    <property type="entry name" value="SH3 Domains"/>
    <property type="match status" value="1"/>
</dbReference>